<gene>
    <name evidence="2" type="ORF">AVDCRST_MAG95-1329</name>
</gene>
<keyword evidence="1" id="KW-0472">Membrane</keyword>
<keyword evidence="1" id="KW-0812">Transmembrane</keyword>
<sequence length="30" mass="3385">VICTMMYGVAAGFFGDGILFVYWSFFLELS</sequence>
<proteinExistence type="predicted"/>
<organism evidence="2">
    <name type="scientific">uncultured Adhaeribacter sp</name>
    <dbReference type="NCBI Taxonomy" id="448109"/>
    <lineage>
        <taxon>Bacteria</taxon>
        <taxon>Pseudomonadati</taxon>
        <taxon>Bacteroidota</taxon>
        <taxon>Cytophagia</taxon>
        <taxon>Cytophagales</taxon>
        <taxon>Hymenobacteraceae</taxon>
        <taxon>Adhaeribacter</taxon>
        <taxon>environmental samples</taxon>
    </lineage>
</organism>
<reference evidence="2" key="1">
    <citation type="submission" date="2020-02" db="EMBL/GenBank/DDBJ databases">
        <authorList>
            <person name="Meier V. D."/>
        </authorList>
    </citation>
    <scope>NUCLEOTIDE SEQUENCE</scope>
    <source>
        <strain evidence="2">AVDCRST_MAG95</strain>
    </source>
</reference>
<keyword evidence="1" id="KW-1133">Transmembrane helix</keyword>
<accession>A0A6J4I0D8</accession>
<dbReference type="EMBL" id="CADCTJ010000414">
    <property type="protein sequence ID" value="CAA9238743.1"/>
    <property type="molecule type" value="Genomic_DNA"/>
</dbReference>
<feature type="non-terminal residue" evidence="2">
    <location>
        <position position="1"/>
    </location>
</feature>
<evidence type="ECO:0000313" key="2">
    <source>
        <dbReference type="EMBL" id="CAA9238743.1"/>
    </source>
</evidence>
<evidence type="ECO:0000256" key="1">
    <source>
        <dbReference type="SAM" id="Phobius"/>
    </source>
</evidence>
<name>A0A6J4I0D8_9BACT</name>
<protein>
    <submittedName>
        <fullName evidence="2">Uncharacterized protein</fullName>
    </submittedName>
</protein>
<feature type="transmembrane region" description="Helical" evidence="1">
    <location>
        <begin position="6"/>
        <end position="27"/>
    </location>
</feature>
<dbReference type="AlphaFoldDB" id="A0A6J4I0D8"/>